<comment type="subcellular location">
    <subcellularLocation>
        <location evidence="1">Nucleus</location>
    </subcellularLocation>
</comment>
<sequence length="627" mass="71237">MSSSDQQRGVRHDRSTGRVMYDEPTSDPVESIHRRRLLETHDDHRDKDDDDDVIICHEDLLRAFADDVTSLDLDDDDENDATGHRTNGEKYRTLAEWSCIIGYCESVCTHADATRRYSIFPLPLLSLRRLVEEEFLPLLDGIPRASDDATSKDEKAVIEEGGGESVHRRTNRNSSIRDELHANGLYACVRGDIDNKSLDCFGAALLVVIGMNILGHHASTLTLSEDHAYESHIDRHGVRRTCEVAVSGNTNAAKAKRGREISSTFDDGSSRAIVDAENSWLYMAKNPVLCDTPTMVLAAMISNLNCDIGKQRSPWTENGGKKPPLVSLPLYLMKRDMLWILHERGVMMKFPFALMELGECEEHLSSSRGLEWVDASELLQCDSGGTTLVLMNEKLFLDAILVSRTVYNDAQVYPYLYCGHYHRDAGRDGEEYRLVESLRLYAEATRVASSYRYDTRDCLQLMKHFTTVTSLISHDILLSSTWDCREGITNDVRRWQRRDNAIAASTWLIGFFDSLLLWEEREQNAFVEVIDLRHKHSMARLFQNFSVDIRLAAIEKIQSQDEPGDNSLAVTEDRLIYFRNPRSKRLAINSLLVAALSKEKVIIRESEMALPSTGEVRRCRQRKKARS</sequence>
<dbReference type="EMBL" id="JALLPB020000453">
    <property type="protein sequence ID" value="KAL3808971.1"/>
    <property type="molecule type" value="Genomic_DNA"/>
</dbReference>
<accession>A0ABD3RC41</accession>
<evidence type="ECO:0000256" key="2">
    <source>
        <dbReference type="ARBA" id="ARBA00021162"/>
    </source>
</evidence>
<protein>
    <recommendedName>
        <fullName evidence="2">Menin</fullName>
    </recommendedName>
</protein>
<feature type="region of interest" description="Disordered" evidence="10">
    <location>
        <begin position="1"/>
        <end position="49"/>
    </location>
</feature>
<reference evidence="11 12" key="1">
    <citation type="submission" date="2024-10" db="EMBL/GenBank/DDBJ databases">
        <title>Updated reference genomes for cyclostephanoid diatoms.</title>
        <authorList>
            <person name="Roberts W.R."/>
            <person name="Alverson A.J."/>
        </authorList>
    </citation>
    <scope>NUCLEOTIDE SEQUENCE [LARGE SCALE GENOMIC DNA]</scope>
    <source>
        <strain evidence="11 12">AJA228-03</strain>
    </source>
</reference>
<evidence type="ECO:0000256" key="3">
    <source>
        <dbReference type="ARBA" id="ARBA00022491"/>
    </source>
</evidence>
<dbReference type="InterPro" id="IPR007747">
    <property type="entry name" value="Menin"/>
</dbReference>
<dbReference type="PANTHER" id="PTHR12693:SF3">
    <property type="entry name" value="MENIN"/>
    <property type="match status" value="1"/>
</dbReference>
<keyword evidence="4" id="KW-0597">Phosphoprotein</keyword>
<keyword evidence="5" id="KW-0156">Chromatin regulator</keyword>
<dbReference type="GO" id="GO:0006325">
    <property type="term" value="P:chromatin organization"/>
    <property type="evidence" value="ECO:0007669"/>
    <property type="project" value="UniProtKB-KW"/>
</dbReference>
<dbReference type="GO" id="GO:0005634">
    <property type="term" value="C:nucleus"/>
    <property type="evidence" value="ECO:0007669"/>
    <property type="project" value="UniProtKB-SubCell"/>
</dbReference>
<keyword evidence="12" id="KW-1185">Reference proteome</keyword>
<evidence type="ECO:0000313" key="12">
    <source>
        <dbReference type="Proteomes" id="UP001530377"/>
    </source>
</evidence>
<organism evidence="11 12">
    <name type="scientific">Cyclostephanos tholiformis</name>
    <dbReference type="NCBI Taxonomy" id="382380"/>
    <lineage>
        <taxon>Eukaryota</taxon>
        <taxon>Sar</taxon>
        <taxon>Stramenopiles</taxon>
        <taxon>Ochrophyta</taxon>
        <taxon>Bacillariophyta</taxon>
        <taxon>Coscinodiscophyceae</taxon>
        <taxon>Thalassiosirophycidae</taxon>
        <taxon>Stephanodiscales</taxon>
        <taxon>Stephanodiscaceae</taxon>
        <taxon>Cyclostephanos</taxon>
    </lineage>
</organism>
<keyword evidence="9" id="KW-0539">Nucleus</keyword>
<evidence type="ECO:0000256" key="9">
    <source>
        <dbReference type="ARBA" id="ARBA00023242"/>
    </source>
</evidence>
<feature type="compositionally biased region" description="Basic and acidic residues" evidence="10">
    <location>
        <begin position="37"/>
        <end position="47"/>
    </location>
</feature>
<evidence type="ECO:0000256" key="5">
    <source>
        <dbReference type="ARBA" id="ARBA00022853"/>
    </source>
</evidence>
<evidence type="ECO:0000256" key="6">
    <source>
        <dbReference type="ARBA" id="ARBA00023015"/>
    </source>
</evidence>
<dbReference type="AlphaFoldDB" id="A0ABD3RC41"/>
<evidence type="ECO:0000256" key="8">
    <source>
        <dbReference type="ARBA" id="ARBA00023163"/>
    </source>
</evidence>
<proteinExistence type="predicted"/>
<dbReference type="GO" id="GO:0003677">
    <property type="term" value="F:DNA binding"/>
    <property type="evidence" value="ECO:0007669"/>
    <property type="project" value="UniProtKB-KW"/>
</dbReference>
<feature type="region of interest" description="Disordered" evidence="10">
    <location>
        <begin position="150"/>
        <end position="171"/>
    </location>
</feature>
<keyword evidence="3" id="KW-0678">Repressor</keyword>
<dbReference type="PANTHER" id="PTHR12693">
    <property type="entry name" value="MENIN"/>
    <property type="match status" value="1"/>
</dbReference>
<dbReference type="Pfam" id="PF05053">
    <property type="entry name" value="Menin"/>
    <property type="match status" value="1"/>
</dbReference>
<evidence type="ECO:0000256" key="4">
    <source>
        <dbReference type="ARBA" id="ARBA00022553"/>
    </source>
</evidence>
<evidence type="ECO:0000313" key="11">
    <source>
        <dbReference type="EMBL" id="KAL3808971.1"/>
    </source>
</evidence>
<dbReference type="Proteomes" id="UP001530377">
    <property type="component" value="Unassembled WGS sequence"/>
</dbReference>
<evidence type="ECO:0000256" key="10">
    <source>
        <dbReference type="SAM" id="MobiDB-lite"/>
    </source>
</evidence>
<comment type="caution">
    <text evidence="11">The sequence shown here is derived from an EMBL/GenBank/DDBJ whole genome shotgun (WGS) entry which is preliminary data.</text>
</comment>
<evidence type="ECO:0000256" key="1">
    <source>
        <dbReference type="ARBA" id="ARBA00004123"/>
    </source>
</evidence>
<evidence type="ECO:0000256" key="7">
    <source>
        <dbReference type="ARBA" id="ARBA00023125"/>
    </source>
</evidence>
<gene>
    <name evidence="11" type="ORF">ACHAXA_005163</name>
</gene>
<keyword evidence="8" id="KW-0804">Transcription</keyword>
<name>A0ABD3RC41_9STRA</name>
<keyword evidence="6" id="KW-0805">Transcription regulation</keyword>
<keyword evidence="7" id="KW-0238">DNA-binding</keyword>